<keyword evidence="2" id="KW-0812">Transmembrane</keyword>
<feature type="transmembrane region" description="Helical" evidence="2">
    <location>
        <begin position="150"/>
        <end position="174"/>
    </location>
</feature>
<dbReference type="GO" id="GO:0005886">
    <property type="term" value="C:plasma membrane"/>
    <property type="evidence" value="ECO:0007669"/>
    <property type="project" value="TreeGrafter"/>
</dbReference>
<evidence type="ECO:0000313" key="4">
    <source>
        <dbReference type="Proteomes" id="UP000199035"/>
    </source>
</evidence>
<organism evidence="3 4">
    <name type="scientific">Acinetobacter kyonggiensis</name>
    <dbReference type="NCBI Taxonomy" id="595670"/>
    <lineage>
        <taxon>Bacteria</taxon>
        <taxon>Pseudomonadati</taxon>
        <taxon>Pseudomonadota</taxon>
        <taxon>Gammaproteobacteria</taxon>
        <taxon>Moraxellales</taxon>
        <taxon>Moraxellaceae</taxon>
        <taxon>Acinetobacter</taxon>
    </lineage>
</organism>
<proteinExistence type="predicted"/>
<feature type="transmembrane region" description="Helical" evidence="2">
    <location>
        <begin position="70"/>
        <end position="95"/>
    </location>
</feature>
<evidence type="ECO:0000256" key="2">
    <source>
        <dbReference type="SAM" id="Phobius"/>
    </source>
</evidence>
<dbReference type="RefSeq" id="WP_092689932.1">
    <property type="nucleotide sequence ID" value="NZ_FNPK01000009.1"/>
</dbReference>
<keyword evidence="2" id="KW-0472">Membrane</keyword>
<dbReference type="EMBL" id="FNPK01000009">
    <property type="protein sequence ID" value="SDY40069.1"/>
    <property type="molecule type" value="Genomic_DNA"/>
</dbReference>
<dbReference type="Proteomes" id="UP000199035">
    <property type="component" value="Unassembled WGS sequence"/>
</dbReference>
<evidence type="ECO:0000256" key="1">
    <source>
        <dbReference type="SAM" id="MobiDB-lite"/>
    </source>
</evidence>
<dbReference type="STRING" id="595670.SAMN05421643_109115"/>
<keyword evidence="4" id="KW-1185">Reference proteome</keyword>
<keyword evidence="2" id="KW-1133">Transmembrane helix</keyword>
<dbReference type="AlphaFoldDB" id="A0A1H3JKF3"/>
<feature type="transmembrane region" description="Helical" evidence="2">
    <location>
        <begin position="34"/>
        <end position="58"/>
    </location>
</feature>
<feature type="transmembrane region" description="Helical" evidence="2">
    <location>
        <begin position="107"/>
        <end position="130"/>
    </location>
</feature>
<gene>
    <name evidence="3" type="ORF">SAMN05421643_109115</name>
</gene>
<reference evidence="4" key="1">
    <citation type="submission" date="2016-10" db="EMBL/GenBank/DDBJ databases">
        <authorList>
            <person name="Varghese N."/>
            <person name="Submissions S."/>
        </authorList>
    </citation>
    <scope>NUCLEOTIDE SEQUENCE [LARGE SCALE GENOMIC DNA]</scope>
    <source>
        <strain evidence="4">ANC 5109</strain>
    </source>
</reference>
<dbReference type="Pfam" id="PF05656">
    <property type="entry name" value="DUF805"/>
    <property type="match status" value="1"/>
</dbReference>
<feature type="region of interest" description="Disordered" evidence="1">
    <location>
        <begin position="1"/>
        <end position="24"/>
    </location>
</feature>
<accession>A0A1H3JKF3</accession>
<name>A0A1H3JKF3_9GAMM</name>
<sequence length="193" mass="21570">MNPQDSAPFFSRPQATRKDNPLSPQGRFGRLSSIGWYAFVHLATFLATIALSLTLGIFNLNTLSMDNQLVNTLTGIAGLGFVVILLLYLYFLMVITVRRLHDMNRSGWFILLFILPVLNILLGLYLLLGSGTADINSYGLPRETPVWEKILAWLMIILMLLSFLASSSMLSYMLGAGELDMPQNVIQKGSEYF</sequence>
<protein>
    <submittedName>
        <fullName evidence="3">Uncharacterized membrane protein YhaH, DUF805 family</fullName>
    </submittedName>
</protein>
<dbReference type="PANTHER" id="PTHR34980:SF3">
    <property type="entry name" value="BLR8105 PROTEIN"/>
    <property type="match status" value="1"/>
</dbReference>
<dbReference type="InterPro" id="IPR008523">
    <property type="entry name" value="DUF805"/>
</dbReference>
<dbReference type="PANTHER" id="PTHR34980">
    <property type="entry name" value="INNER MEMBRANE PROTEIN-RELATED-RELATED"/>
    <property type="match status" value="1"/>
</dbReference>
<evidence type="ECO:0000313" key="3">
    <source>
        <dbReference type="EMBL" id="SDY40069.1"/>
    </source>
</evidence>